<dbReference type="PANTHER" id="PTHR46023:SF6">
    <property type="entry name" value="LIPASE CLASS 3 FAMILY PROTEIN"/>
    <property type="match status" value="1"/>
</dbReference>
<protein>
    <recommendedName>
        <fullName evidence="1">Fungal lipase-type domain-containing protein</fullName>
    </recommendedName>
</protein>
<evidence type="ECO:0000259" key="1">
    <source>
        <dbReference type="Pfam" id="PF01764"/>
    </source>
</evidence>
<evidence type="ECO:0000313" key="3">
    <source>
        <dbReference type="Proteomes" id="UP001642484"/>
    </source>
</evidence>
<gene>
    <name evidence="2" type="ORF">CCMP2556_LOCUS51979</name>
</gene>
<sequence length="427" mass="46977">MLRSLLVTHLGKRSKSDLLSIMADPSLPFRLYPEHQRRYEDFLSAFEVVDPELAIESGQGFLPRAALAAVFARAAYGALMRKGAGDRVSGFLGGAAKSYAGTWEDEDHTEAFVELTGAKREDILVAHWTEKPFEPAFVIFWVHRMSWLVLAVRGSCEWSAVLTDMAAEESLLAGGLAHSGMARAARWILSSAGAAMAEGLAQRPSYRLVCTGHSLGADVAQLVAIMLREGDTSTTDIPKCLGPCSEMEALDSFLNVEPVDRGYIVGSAKDCISRAGCPLLQLCRCPSFEDQWNPWFNKRRRRRKPFESEEVLSVALDADYITRVSVFGIDRLILQLTDTQAHAVSRNSVLVADGGTKRAPNLSPRARAFGASSQVAEVLCTPGRLLHMDCRGVGLTAHPVKLFWWLGVKRPRFFFRTSGRTGKAWMA</sequence>
<dbReference type="Pfam" id="PF01764">
    <property type="entry name" value="Lipase_3"/>
    <property type="match status" value="1"/>
</dbReference>
<dbReference type="PANTHER" id="PTHR46023">
    <property type="entry name" value="LIPASE CLASS 3 PROTEIN-LIKE"/>
    <property type="match status" value="1"/>
</dbReference>
<feature type="domain" description="Fungal lipase-type" evidence="1">
    <location>
        <begin position="152"/>
        <end position="239"/>
    </location>
</feature>
<comment type="caution">
    <text evidence="2">The sequence shown here is derived from an EMBL/GenBank/DDBJ whole genome shotgun (WGS) entry which is preliminary data.</text>
</comment>
<organism evidence="2 3">
    <name type="scientific">Durusdinium trenchii</name>
    <dbReference type="NCBI Taxonomy" id="1381693"/>
    <lineage>
        <taxon>Eukaryota</taxon>
        <taxon>Sar</taxon>
        <taxon>Alveolata</taxon>
        <taxon>Dinophyceae</taxon>
        <taxon>Suessiales</taxon>
        <taxon>Symbiodiniaceae</taxon>
        <taxon>Durusdinium</taxon>
    </lineage>
</organism>
<dbReference type="SUPFAM" id="SSF53474">
    <property type="entry name" value="alpha/beta-Hydrolases"/>
    <property type="match status" value="1"/>
</dbReference>
<dbReference type="Gene3D" id="3.40.50.1820">
    <property type="entry name" value="alpha/beta hydrolase"/>
    <property type="match status" value="1"/>
</dbReference>
<dbReference type="InterPro" id="IPR002921">
    <property type="entry name" value="Fungal_lipase-type"/>
</dbReference>
<reference evidence="2 3" key="1">
    <citation type="submission" date="2024-02" db="EMBL/GenBank/DDBJ databases">
        <authorList>
            <person name="Chen Y."/>
            <person name="Shah S."/>
            <person name="Dougan E. K."/>
            <person name="Thang M."/>
            <person name="Chan C."/>
        </authorList>
    </citation>
    <scope>NUCLEOTIDE SEQUENCE [LARGE SCALE GENOMIC DNA]</scope>
</reference>
<proteinExistence type="predicted"/>
<dbReference type="InterPro" id="IPR029058">
    <property type="entry name" value="AB_hydrolase_fold"/>
</dbReference>
<dbReference type="CDD" id="cd00519">
    <property type="entry name" value="Lipase_3"/>
    <property type="match status" value="1"/>
</dbReference>
<evidence type="ECO:0000313" key="2">
    <source>
        <dbReference type="EMBL" id="CAK9112093.1"/>
    </source>
</evidence>
<name>A0ABP0SI92_9DINO</name>
<accession>A0ABP0SI92</accession>
<dbReference type="EMBL" id="CAXAMN010027683">
    <property type="protein sequence ID" value="CAK9112093.1"/>
    <property type="molecule type" value="Genomic_DNA"/>
</dbReference>
<dbReference type="Proteomes" id="UP001642484">
    <property type="component" value="Unassembled WGS sequence"/>
</dbReference>
<keyword evidence="3" id="KW-1185">Reference proteome</keyword>